<dbReference type="EMBL" id="JBHSMJ010000018">
    <property type="protein sequence ID" value="MFC5449203.1"/>
    <property type="molecule type" value="Genomic_DNA"/>
</dbReference>
<dbReference type="InterPro" id="IPR036388">
    <property type="entry name" value="WH-like_DNA-bd_sf"/>
</dbReference>
<evidence type="ECO:0000256" key="2">
    <source>
        <dbReference type="ARBA" id="ARBA00023015"/>
    </source>
</evidence>
<dbReference type="InterPro" id="IPR050950">
    <property type="entry name" value="HTH-type_LysR_regulators"/>
</dbReference>
<dbReference type="SUPFAM" id="SSF53850">
    <property type="entry name" value="Periplasmic binding protein-like II"/>
    <property type="match status" value="1"/>
</dbReference>
<protein>
    <submittedName>
        <fullName evidence="6">LysR family transcriptional regulator</fullName>
    </submittedName>
</protein>
<proteinExistence type="inferred from homology"/>
<keyword evidence="7" id="KW-1185">Reference proteome</keyword>
<accession>A0ABW0K7A2</accession>
<dbReference type="PRINTS" id="PR00039">
    <property type="entry name" value="HTHLYSR"/>
</dbReference>
<keyword evidence="3" id="KW-0238">DNA-binding</keyword>
<dbReference type="Pfam" id="PF00126">
    <property type="entry name" value="HTH_1"/>
    <property type="match status" value="1"/>
</dbReference>
<evidence type="ECO:0000256" key="1">
    <source>
        <dbReference type="ARBA" id="ARBA00009437"/>
    </source>
</evidence>
<gene>
    <name evidence="6" type="ORF">ACFPOG_13115</name>
</gene>
<dbReference type="Gene3D" id="1.10.10.10">
    <property type="entry name" value="Winged helix-like DNA-binding domain superfamily/Winged helix DNA-binding domain"/>
    <property type="match status" value="1"/>
</dbReference>
<reference evidence="7" key="1">
    <citation type="journal article" date="2019" name="Int. J. Syst. Evol. Microbiol.">
        <title>The Global Catalogue of Microorganisms (GCM) 10K type strain sequencing project: providing services to taxonomists for standard genome sequencing and annotation.</title>
        <authorList>
            <consortium name="The Broad Institute Genomics Platform"/>
            <consortium name="The Broad Institute Genome Sequencing Center for Infectious Disease"/>
            <person name="Wu L."/>
            <person name="Ma J."/>
        </authorList>
    </citation>
    <scope>NUCLEOTIDE SEQUENCE [LARGE SCALE GENOMIC DNA]</scope>
    <source>
        <strain evidence="7">KACC 11904</strain>
    </source>
</reference>
<dbReference type="PANTHER" id="PTHR30419">
    <property type="entry name" value="HTH-TYPE TRANSCRIPTIONAL REGULATOR YBHD"/>
    <property type="match status" value="1"/>
</dbReference>
<dbReference type="InterPro" id="IPR005119">
    <property type="entry name" value="LysR_subst-bd"/>
</dbReference>
<keyword evidence="2" id="KW-0805">Transcription regulation</keyword>
<dbReference type="Pfam" id="PF03466">
    <property type="entry name" value="LysR_substrate"/>
    <property type="match status" value="1"/>
</dbReference>
<dbReference type="RefSeq" id="WP_270879607.1">
    <property type="nucleotide sequence ID" value="NZ_JAQFVF010000026.1"/>
</dbReference>
<dbReference type="CDD" id="cd05466">
    <property type="entry name" value="PBP2_LTTR_substrate"/>
    <property type="match status" value="1"/>
</dbReference>
<dbReference type="Proteomes" id="UP001596044">
    <property type="component" value="Unassembled WGS sequence"/>
</dbReference>
<dbReference type="PROSITE" id="PS50931">
    <property type="entry name" value="HTH_LYSR"/>
    <property type="match status" value="1"/>
</dbReference>
<dbReference type="SUPFAM" id="SSF46785">
    <property type="entry name" value="Winged helix' DNA-binding domain"/>
    <property type="match status" value="1"/>
</dbReference>
<evidence type="ECO:0000259" key="5">
    <source>
        <dbReference type="PROSITE" id="PS50931"/>
    </source>
</evidence>
<evidence type="ECO:0000256" key="4">
    <source>
        <dbReference type="ARBA" id="ARBA00023163"/>
    </source>
</evidence>
<name>A0ABW0K7A2_9BACL</name>
<dbReference type="PANTHER" id="PTHR30419:SF25">
    <property type="entry name" value="HTH-TYPE TRANSCRIPTIONAL REGULATOR YTLI"/>
    <property type="match status" value="1"/>
</dbReference>
<comment type="similarity">
    <text evidence="1">Belongs to the LysR transcriptional regulatory family.</text>
</comment>
<keyword evidence="4" id="KW-0804">Transcription</keyword>
<dbReference type="InterPro" id="IPR000847">
    <property type="entry name" value="LysR_HTH_N"/>
</dbReference>
<feature type="domain" description="HTH lysR-type" evidence="5">
    <location>
        <begin position="1"/>
        <end position="57"/>
    </location>
</feature>
<sequence length="291" mass="33478">MFRQLECFIQICKDGSFTKAAEVLLVSQPTLSQQIRYLETEVGTPLFERFGRGIKVTPAGKILYEKALSVMGLIEESKKETHELRHARTNKLLIGISPNNFIHLLPSLAKFHDKYPDIILKFLGTEDASKQLLDENIHIGITDEPEPHIDIQMMHLYHEELALVVNKDHPWADRKVISLRELEDLDGVLLAKDLQIFRHIHTFGNKFTHTLQFESTSTIILLSMVLHKMGAAILPVSLIESFSCQGMRMIRLVEPTPTREIKMIYLKRQFHTPSVQAFVHYLLEMTKTKQI</sequence>
<organism evidence="6 7">
    <name type="scientific">Paenibacillus aestuarii</name>
    <dbReference type="NCBI Taxonomy" id="516965"/>
    <lineage>
        <taxon>Bacteria</taxon>
        <taxon>Bacillati</taxon>
        <taxon>Bacillota</taxon>
        <taxon>Bacilli</taxon>
        <taxon>Bacillales</taxon>
        <taxon>Paenibacillaceae</taxon>
        <taxon>Paenibacillus</taxon>
    </lineage>
</organism>
<comment type="caution">
    <text evidence="6">The sequence shown here is derived from an EMBL/GenBank/DDBJ whole genome shotgun (WGS) entry which is preliminary data.</text>
</comment>
<dbReference type="InterPro" id="IPR036390">
    <property type="entry name" value="WH_DNA-bd_sf"/>
</dbReference>
<evidence type="ECO:0000313" key="7">
    <source>
        <dbReference type="Proteomes" id="UP001596044"/>
    </source>
</evidence>
<evidence type="ECO:0000256" key="3">
    <source>
        <dbReference type="ARBA" id="ARBA00023125"/>
    </source>
</evidence>
<dbReference type="Gene3D" id="3.40.190.290">
    <property type="match status" value="1"/>
</dbReference>
<evidence type="ECO:0000313" key="6">
    <source>
        <dbReference type="EMBL" id="MFC5449203.1"/>
    </source>
</evidence>